<evidence type="ECO:0000313" key="1">
    <source>
        <dbReference type="EMBL" id="MFC4476492.1"/>
    </source>
</evidence>
<accession>A0ABV8Z914</accession>
<evidence type="ECO:0000313" key="2">
    <source>
        <dbReference type="Proteomes" id="UP001596003"/>
    </source>
</evidence>
<organism evidence="1 2">
    <name type="scientific">Flavobacterium chungangensis</name>
    <dbReference type="NCBI Taxonomy" id="2708132"/>
    <lineage>
        <taxon>Bacteria</taxon>
        <taxon>Pseudomonadati</taxon>
        <taxon>Bacteroidota</taxon>
        <taxon>Flavobacteriia</taxon>
        <taxon>Flavobacteriales</taxon>
        <taxon>Flavobacteriaceae</taxon>
        <taxon>Flavobacterium</taxon>
    </lineage>
</organism>
<protein>
    <recommendedName>
        <fullName evidence="3">Lipoprotein</fullName>
    </recommendedName>
</protein>
<evidence type="ECO:0008006" key="3">
    <source>
        <dbReference type="Google" id="ProtNLM"/>
    </source>
</evidence>
<name>A0ABV8Z914_9FLAO</name>
<keyword evidence="2" id="KW-1185">Reference proteome</keyword>
<sequence>MNKVYIFCLFYFLISCNSTRDGINKKVLDSVCEIHVQNRTPDSFGGVKEYRIKDKKEIVSLCNELLSLKQENDLQTRPYDGTIVIEFMRKDQYGVGEYINILSTGIILKPNSEYYITYSRGQYVSDHFLARILKYLEIDESKVSALDAYRKSKNLKEDNVPN</sequence>
<dbReference type="Proteomes" id="UP001596003">
    <property type="component" value="Unassembled WGS sequence"/>
</dbReference>
<reference evidence="2" key="1">
    <citation type="journal article" date="2019" name="Int. J. Syst. Evol. Microbiol.">
        <title>The Global Catalogue of Microorganisms (GCM) 10K type strain sequencing project: providing services to taxonomists for standard genome sequencing and annotation.</title>
        <authorList>
            <consortium name="The Broad Institute Genomics Platform"/>
            <consortium name="The Broad Institute Genome Sequencing Center for Infectious Disease"/>
            <person name="Wu L."/>
            <person name="Ma J."/>
        </authorList>
    </citation>
    <scope>NUCLEOTIDE SEQUENCE [LARGE SCALE GENOMIC DNA]</scope>
    <source>
        <strain evidence="2">NBRC 103627</strain>
    </source>
</reference>
<dbReference type="PROSITE" id="PS51257">
    <property type="entry name" value="PROKAR_LIPOPROTEIN"/>
    <property type="match status" value="1"/>
</dbReference>
<proteinExistence type="predicted"/>
<dbReference type="RefSeq" id="WP_379795867.1">
    <property type="nucleotide sequence ID" value="NZ_JBHSFY010000003.1"/>
</dbReference>
<dbReference type="EMBL" id="JBHSFY010000003">
    <property type="protein sequence ID" value="MFC4476492.1"/>
    <property type="molecule type" value="Genomic_DNA"/>
</dbReference>
<gene>
    <name evidence="1" type="ORF">ACFO3N_05400</name>
</gene>
<comment type="caution">
    <text evidence="1">The sequence shown here is derived from an EMBL/GenBank/DDBJ whole genome shotgun (WGS) entry which is preliminary data.</text>
</comment>